<dbReference type="AlphaFoldDB" id="A0A139BWX2"/>
<dbReference type="InterPro" id="IPR036909">
    <property type="entry name" value="Cyt_c-like_dom_sf"/>
</dbReference>
<evidence type="ECO:0000256" key="1">
    <source>
        <dbReference type="ARBA" id="ARBA00022448"/>
    </source>
</evidence>
<keyword evidence="5 6" id="KW-0408">Iron</keyword>
<accession>A0A139BWX2</accession>
<keyword evidence="4" id="KW-0249">Electron transport</keyword>
<evidence type="ECO:0000259" key="8">
    <source>
        <dbReference type="PROSITE" id="PS51007"/>
    </source>
</evidence>
<dbReference type="PROSITE" id="PS51007">
    <property type="entry name" value="CYTC"/>
    <property type="match status" value="1"/>
</dbReference>
<keyword evidence="1" id="KW-0813">Transport</keyword>
<feature type="binding site" description="covalent" evidence="6">
    <location>
        <position position="34"/>
    </location>
    <ligand>
        <name>heme c</name>
        <dbReference type="ChEBI" id="CHEBI:61717"/>
    </ligand>
</feature>
<dbReference type="GO" id="GO:0009055">
    <property type="term" value="F:electron transfer activity"/>
    <property type="evidence" value="ECO:0007669"/>
    <property type="project" value="InterPro"/>
</dbReference>
<reference evidence="9 10" key="1">
    <citation type="submission" date="2016-02" db="EMBL/GenBank/DDBJ databases">
        <authorList>
            <person name="Wen L."/>
            <person name="He K."/>
            <person name="Yang H."/>
        </authorList>
    </citation>
    <scope>NUCLEOTIDE SEQUENCE [LARGE SCALE GENOMIC DNA]</scope>
    <source>
        <strain evidence="9">ShG14-8</strain>
    </source>
</reference>
<proteinExistence type="predicted"/>
<evidence type="ECO:0000256" key="2">
    <source>
        <dbReference type="ARBA" id="ARBA00022617"/>
    </source>
</evidence>
<dbReference type="EMBL" id="LSLI01000007">
    <property type="protein sequence ID" value="KXS33358.1"/>
    <property type="molecule type" value="Genomic_DNA"/>
</dbReference>
<keyword evidence="2 6" id="KW-0349">Heme</keyword>
<keyword evidence="3 6" id="KW-0479">Metal-binding</keyword>
<comment type="PTM">
    <text evidence="6">Binds 1 heme c group covalently per subunit.</text>
</comment>
<feature type="signal peptide" evidence="7">
    <location>
        <begin position="1"/>
        <end position="22"/>
    </location>
</feature>
<sequence length="120" mass="12729">MKSIIASVVALSSLVAAAGVMAEEMPALAKKLNCTACHAIDKRVVGPAWRDVARRYTGSGVTKYTYNGKEYPLIEGLVMKVSHGGSGNWGSMPMPANDPSGAKQAEITELVKFEQSLSTK</sequence>
<name>A0A139BWX2_9PROT</name>
<evidence type="ECO:0000256" key="4">
    <source>
        <dbReference type="ARBA" id="ARBA00022982"/>
    </source>
</evidence>
<evidence type="ECO:0000313" key="10">
    <source>
        <dbReference type="Proteomes" id="UP000070578"/>
    </source>
</evidence>
<protein>
    <submittedName>
        <fullName evidence="9">Cytochrome c class I</fullName>
    </submittedName>
</protein>
<dbReference type="Pfam" id="PF00034">
    <property type="entry name" value="Cytochrom_C"/>
    <property type="match status" value="1"/>
</dbReference>
<dbReference type="GO" id="GO:0005506">
    <property type="term" value="F:iron ion binding"/>
    <property type="evidence" value="ECO:0007669"/>
    <property type="project" value="InterPro"/>
</dbReference>
<reference evidence="9 10" key="2">
    <citation type="submission" date="2016-03" db="EMBL/GenBank/DDBJ databases">
        <title>New uncultured bacterium of the family Gallionellaceae from acid mine drainage: description and reconstruction of genome based on metagenomic analysis of microbial community.</title>
        <authorList>
            <person name="Kadnikov V."/>
            <person name="Ivasenko D."/>
            <person name="Beletsky A."/>
            <person name="Mardanov A."/>
            <person name="Danilova E."/>
            <person name="Pimenov N."/>
            <person name="Karnachuk O."/>
            <person name="Ravin N."/>
        </authorList>
    </citation>
    <scope>NUCLEOTIDE SEQUENCE [LARGE SCALE GENOMIC DNA]</scope>
    <source>
        <strain evidence="9">ShG14-8</strain>
    </source>
</reference>
<dbReference type="Proteomes" id="UP000070578">
    <property type="component" value="Unassembled WGS sequence"/>
</dbReference>
<dbReference type="PRINTS" id="PR00606">
    <property type="entry name" value="CYTCHROMECID"/>
</dbReference>
<gene>
    <name evidence="9" type="ORF">AWT59_0520</name>
</gene>
<organism evidence="9 10">
    <name type="scientific">Candidatus Gallionella acididurans</name>
    <dbReference type="NCBI Taxonomy" id="1796491"/>
    <lineage>
        <taxon>Bacteria</taxon>
        <taxon>Pseudomonadati</taxon>
        <taxon>Pseudomonadota</taxon>
        <taxon>Betaproteobacteria</taxon>
        <taxon>Nitrosomonadales</taxon>
        <taxon>Gallionellaceae</taxon>
        <taxon>Gallionella</taxon>
    </lineage>
</organism>
<dbReference type="GO" id="GO:0020037">
    <property type="term" value="F:heme binding"/>
    <property type="evidence" value="ECO:0007669"/>
    <property type="project" value="InterPro"/>
</dbReference>
<comment type="caution">
    <text evidence="9">The sequence shown here is derived from an EMBL/GenBank/DDBJ whole genome shotgun (WGS) entry which is preliminary data.</text>
</comment>
<dbReference type="InterPro" id="IPR002324">
    <property type="entry name" value="Cyt_c_ID"/>
</dbReference>
<evidence type="ECO:0000256" key="5">
    <source>
        <dbReference type="ARBA" id="ARBA00023004"/>
    </source>
</evidence>
<feature type="chain" id="PRO_5007484027" evidence="7">
    <location>
        <begin position="23"/>
        <end position="120"/>
    </location>
</feature>
<dbReference type="Gene3D" id="1.10.760.10">
    <property type="entry name" value="Cytochrome c-like domain"/>
    <property type="match status" value="1"/>
</dbReference>
<dbReference type="SUPFAM" id="SSF46626">
    <property type="entry name" value="Cytochrome c"/>
    <property type="match status" value="1"/>
</dbReference>
<feature type="binding site" description="axial binding residue" evidence="6">
    <location>
        <position position="38"/>
    </location>
    <ligand>
        <name>heme c</name>
        <dbReference type="ChEBI" id="CHEBI:61717"/>
    </ligand>
    <ligandPart>
        <name>Fe</name>
        <dbReference type="ChEBI" id="CHEBI:18248"/>
    </ligandPart>
</feature>
<evidence type="ECO:0000256" key="7">
    <source>
        <dbReference type="SAM" id="SignalP"/>
    </source>
</evidence>
<feature type="domain" description="Cytochrome c" evidence="8">
    <location>
        <begin position="14"/>
        <end position="115"/>
    </location>
</feature>
<evidence type="ECO:0000313" key="9">
    <source>
        <dbReference type="EMBL" id="KXS33358.1"/>
    </source>
</evidence>
<dbReference type="InterPro" id="IPR009056">
    <property type="entry name" value="Cyt_c-like_dom"/>
</dbReference>
<evidence type="ECO:0000256" key="6">
    <source>
        <dbReference type="PIRSR" id="PIRSR602324-1"/>
    </source>
</evidence>
<keyword evidence="7" id="KW-0732">Signal</keyword>
<feature type="binding site" description="covalent" evidence="6">
    <location>
        <position position="94"/>
    </location>
    <ligand>
        <name>heme c</name>
        <dbReference type="ChEBI" id="CHEBI:61717"/>
    </ligand>
</feature>
<evidence type="ECO:0000256" key="3">
    <source>
        <dbReference type="ARBA" id="ARBA00022723"/>
    </source>
</evidence>